<dbReference type="SUPFAM" id="SSF48371">
    <property type="entry name" value="ARM repeat"/>
    <property type="match status" value="1"/>
</dbReference>
<evidence type="ECO:0000256" key="1">
    <source>
        <dbReference type="ARBA" id="ARBA00009431"/>
    </source>
</evidence>
<dbReference type="PANTHER" id="PTHR31355">
    <property type="entry name" value="MICROTUBULE-ASSOCIATED PROTEIN TORTIFOLIA1"/>
    <property type="match status" value="1"/>
</dbReference>
<dbReference type="GO" id="GO:0004185">
    <property type="term" value="F:serine-type carboxypeptidase activity"/>
    <property type="evidence" value="ECO:0007669"/>
    <property type="project" value="InterPro"/>
</dbReference>
<dbReference type="SUPFAM" id="SSF53474">
    <property type="entry name" value="alpha/beta-Hydrolases"/>
    <property type="match status" value="1"/>
</dbReference>
<dbReference type="Pfam" id="PF00450">
    <property type="entry name" value="Peptidase_S10"/>
    <property type="match status" value="1"/>
</dbReference>
<dbReference type="Pfam" id="PF24714">
    <property type="entry name" value="TOR1L1_N"/>
    <property type="match status" value="1"/>
</dbReference>
<evidence type="ECO:0000313" key="4">
    <source>
        <dbReference type="EMBL" id="KAI0493075.1"/>
    </source>
</evidence>
<gene>
    <name evidence="4" type="ORF">KFK09_027351</name>
</gene>
<reference evidence="4" key="1">
    <citation type="journal article" date="2022" name="Front. Genet.">
        <title>Chromosome-Scale Assembly of the Dendrobium nobile Genome Provides Insights Into the Molecular Mechanism of the Biosynthesis of the Medicinal Active Ingredient of Dendrobium.</title>
        <authorList>
            <person name="Xu Q."/>
            <person name="Niu S.-C."/>
            <person name="Li K.-L."/>
            <person name="Zheng P.-J."/>
            <person name="Zhang X.-J."/>
            <person name="Jia Y."/>
            <person name="Liu Y."/>
            <person name="Niu Y.-X."/>
            <person name="Yu L.-H."/>
            <person name="Chen D.-F."/>
            <person name="Zhang G.-Q."/>
        </authorList>
    </citation>
    <scope>NUCLEOTIDE SEQUENCE</scope>
    <source>
        <tissue evidence="4">Leaf</tissue>
    </source>
</reference>
<dbReference type="InterPro" id="IPR033337">
    <property type="entry name" value="TORTIFOLIA1/SINE1-2"/>
</dbReference>
<dbReference type="PANTHER" id="PTHR31355:SF7">
    <property type="entry name" value="MICROTUBULE-ASSOCIATED PROTEIN TORTIFOLIA1"/>
    <property type="match status" value="1"/>
</dbReference>
<feature type="domain" description="TORTIFOLIA1/SINE1-2 N-terminal" evidence="3">
    <location>
        <begin position="84"/>
        <end position="172"/>
    </location>
</feature>
<dbReference type="OrthoDB" id="443318at2759"/>
<evidence type="ECO:0000256" key="2">
    <source>
        <dbReference type="SAM" id="MobiDB-lite"/>
    </source>
</evidence>
<comment type="similarity">
    <text evidence="1">Belongs to the peptidase S10 family.</text>
</comment>
<evidence type="ECO:0000259" key="3">
    <source>
        <dbReference type="Pfam" id="PF24714"/>
    </source>
</evidence>
<feature type="compositionally biased region" description="Basic and acidic residues" evidence="2">
    <location>
        <begin position="185"/>
        <end position="203"/>
    </location>
</feature>
<proteinExistence type="inferred from homology"/>
<comment type="caution">
    <text evidence="4">The sequence shown here is derived from an EMBL/GenBank/DDBJ whole genome shotgun (WGS) entry which is preliminary data.</text>
</comment>
<feature type="region of interest" description="Disordered" evidence="2">
    <location>
        <begin position="174"/>
        <end position="221"/>
    </location>
</feature>
<dbReference type="GO" id="GO:0006508">
    <property type="term" value="P:proteolysis"/>
    <property type="evidence" value="ECO:0007669"/>
    <property type="project" value="InterPro"/>
</dbReference>
<accession>A0A8T3AFP0</accession>
<dbReference type="InterPro" id="IPR011989">
    <property type="entry name" value="ARM-like"/>
</dbReference>
<dbReference type="GO" id="GO:0010031">
    <property type="term" value="P:circumnutation"/>
    <property type="evidence" value="ECO:0007669"/>
    <property type="project" value="TreeGrafter"/>
</dbReference>
<dbReference type="InterPro" id="IPR016024">
    <property type="entry name" value="ARM-type_fold"/>
</dbReference>
<feature type="compositionally biased region" description="Polar residues" evidence="2">
    <location>
        <begin position="204"/>
        <end position="221"/>
    </location>
</feature>
<evidence type="ECO:0000313" key="5">
    <source>
        <dbReference type="Proteomes" id="UP000829196"/>
    </source>
</evidence>
<dbReference type="SMR" id="A0A8T3AFP0"/>
<dbReference type="Proteomes" id="UP000829196">
    <property type="component" value="Unassembled WGS sequence"/>
</dbReference>
<dbReference type="InterPro" id="IPR029058">
    <property type="entry name" value="AB_hydrolase_fold"/>
</dbReference>
<organism evidence="4 5">
    <name type="scientific">Dendrobium nobile</name>
    <name type="common">Orchid</name>
    <dbReference type="NCBI Taxonomy" id="94219"/>
    <lineage>
        <taxon>Eukaryota</taxon>
        <taxon>Viridiplantae</taxon>
        <taxon>Streptophyta</taxon>
        <taxon>Embryophyta</taxon>
        <taxon>Tracheophyta</taxon>
        <taxon>Spermatophyta</taxon>
        <taxon>Magnoliopsida</taxon>
        <taxon>Liliopsida</taxon>
        <taxon>Asparagales</taxon>
        <taxon>Orchidaceae</taxon>
        <taxon>Epidendroideae</taxon>
        <taxon>Malaxideae</taxon>
        <taxon>Dendrobiinae</taxon>
        <taxon>Dendrobium</taxon>
    </lineage>
</organism>
<protein>
    <recommendedName>
        <fullName evidence="3">TORTIFOLIA1/SINE1-2 N-terminal domain-containing protein</fullName>
    </recommendedName>
</protein>
<dbReference type="Gene3D" id="1.25.10.10">
    <property type="entry name" value="Leucine-rich Repeat Variant"/>
    <property type="match status" value="1"/>
</dbReference>
<dbReference type="GO" id="GO:0008017">
    <property type="term" value="F:microtubule binding"/>
    <property type="evidence" value="ECO:0007669"/>
    <property type="project" value="InterPro"/>
</dbReference>
<dbReference type="AlphaFoldDB" id="A0A8T3AFP0"/>
<dbReference type="InterPro" id="IPR001563">
    <property type="entry name" value="Peptidase_S10"/>
</dbReference>
<dbReference type="GO" id="GO:0010005">
    <property type="term" value="C:cortical microtubule, transverse to long axis"/>
    <property type="evidence" value="ECO:0007669"/>
    <property type="project" value="TreeGrafter"/>
</dbReference>
<name>A0A8T3AFP0_DENNO</name>
<dbReference type="Gene3D" id="3.40.50.1820">
    <property type="entry name" value="alpha/beta hydrolase"/>
    <property type="match status" value="1"/>
</dbReference>
<keyword evidence="5" id="KW-1185">Reference proteome</keyword>
<dbReference type="GO" id="GO:0009826">
    <property type="term" value="P:unidimensional cell growth"/>
    <property type="evidence" value="ECO:0007669"/>
    <property type="project" value="TreeGrafter"/>
</dbReference>
<dbReference type="EMBL" id="JAGYWB010000018">
    <property type="protein sequence ID" value="KAI0493075.1"/>
    <property type="molecule type" value="Genomic_DNA"/>
</dbReference>
<dbReference type="InterPro" id="IPR057600">
    <property type="entry name" value="TORTIFOLIA1/SINE1-2_N"/>
</dbReference>
<sequence>MNMPYLNLANKADHLQCSPTARHNVNEGSDSKLVRPCIVDDMGAGEEKLKLFLADVDEEDPPNMQMTASDSFENQEDSMVGPSKLIAELTKISAIGTRGMPTVFQNIREGLENSDWATHKFAADALVVLASYLGHLITDGTSQIIESLEACRFDKVKPVRDSMMEALQVWKKVSGKGDTTAPEDSMERKVAKSGNDEKLDDKQSNLNSKSSGSVKDLSLDSSPTGDKFLLKGKDSNIPENTLVSHLPGSNGTFLSKQYTRYVTIDTNHGKNLYYYFMESEWNPEKDPLVLWLNGDPGYSSFDGFIYEHSPFNFKPGGKLKVCLSCF</sequence>